<dbReference type="REBASE" id="204705">
    <property type="entry name" value="S.Pdo13049ORF36015P"/>
</dbReference>
<evidence type="ECO:0000256" key="1">
    <source>
        <dbReference type="ARBA" id="ARBA00010923"/>
    </source>
</evidence>
<evidence type="ECO:0000313" key="5">
    <source>
        <dbReference type="EMBL" id="ASA25668.1"/>
    </source>
</evidence>
<dbReference type="Proteomes" id="UP000249890">
    <property type="component" value="Chromosome"/>
</dbReference>
<dbReference type="RefSeq" id="WP_087919629.1">
    <property type="nucleotide sequence ID" value="NZ_CP021780.1"/>
</dbReference>
<comment type="similarity">
    <text evidence="1">Belongs to the type-I restriction system S methylase family.</text>
</comment>
<keyword evidence="5" id="KW-0540">Nuclease</keyword>
<sequence>MSMPALRFDFDFDSDWNETPLSTLLTFNNGINASKDSYGHGRKFINVLDILNNEYILYDDVIGSVSVSERQEEVSKVEYGDMLFLRSSETREDVGKSSTYLDKNEYALFGGFVIRGKKVGEYNPYFLKLLLDTSSARDQVSSKAGGSTRYNVSQTILNSVSLYMPSLEEQHKIATFFSLLDQKIVKQQEKIKQLEQFKKGMMKKIFSQEIRFKDKNGQEFPEWEERYLGDIVETFSGGTPTSTNSNFYNGDIPFIRSAEINSNSTELRINKTGLNNSSAKMIRVGDLLVALYGANSGDTAISKLEGAINQAILCIRSKHDTKFIKLFLDNNKQNILSTYLQGGQGNLSANIIKKLIIHIPSLEEQHKIASNLSLIGSKIEKEFEKQTSLIELKKGLMQKMFV</sequence>
<feature type="domain" description="Type I restriction modification DNA specificity" evidence="4">
    <location>
        <begin position="100"/>
        <end position="196"/>
    </location>
</feature>
<dbReference type="Gene3D" id="3.90.220.20">
    <property type="entry name" value="DNA methylase specificity domains"/>
    <property type="match status" value="2"/>
</dbReference>
<dbReference type="Gene3D" id="1.10.287.1120">
    <property type="entry name" value="Bipartite methylase S protein"/>
    <property type="match status" value="1"/>
</dbReference>
<dbReference type="GO" id="GO:0004519">
    <property type="term" value="F:endonuclease activity"/>
    <property type="evidence" value="ECO:0007669"/>
    <property type="project" value="UniProtKB-KW"/>
</dbReference>
<keyword evidence="2" id="KW-0680">Restriction system</keyword>
<organism evidence="5 6">
    <name type="scientific">Paenibacillus donghaensis</name>
    <dbReference type="NCBI Taxonomy" id="414771"/>
    <lineage>
        <taxon>Bacteria</taxon>
        <taxon>Bacillati</taxon>
        <taxon>Bacillota</taxon>
        <taxon>Bacilli</taxon>
        <taxon>Bacillales</taxon>
        <taxon>Paenibacillaceae</taxon>
        <taxon>Paenibacillus</taxon>
    </lineage>
</organism>
<evidence type="ECO:0000259" key="4">
    <source>
        <dbReference type="Pfam" id="PF01420"/>
    </source>
</evidence>
<keyword evidence="5" id="KW-0378">Hydrolase</keyword>
<dbReference type="KEGG" id="pdh:B9T62_36020"/>
<proteinExistence type="inferred from homology"/>
<dbReference type="AlphaFoldDB" id="A0A2Z2KYM7"/>
<dbReference type="EMBL" id="CP021780">
    <property type="protein sequence ID" value="ASA25668.1"/>
    <property type="molecule type" value="Genomic_DNA"/>
</dbReference>
<feature type="domain" description="Type I restriction modification DNA specificity" evidence="4">
    <location>
        <begin position="222"/>
        <end position="382"/>
    </location>
</feature>
<dbReference type="InterPro" id="IPR044946">
    <property type="entry name" value="Restrct_endonuc_typeI_TRD_sf"/>
</dbReference>
<dbReference type="SUPFAM" id="SSF116734">
    <property type="entry name" value="DNA methylase specificity domain"/>
    <property type="match status" value="2"/>
</dbReference>
<dbReference type="PANTHER" id="PTHR30408">
    <property type="entry name" value="TYPE-1 RESTRICTION ENZYME ECOKI SPECIFICITY PROTEIN"/>
    <property type="match status" value="1"/>
</dbReference>
<dbReference type="PANTHER" id="PTHR30408:SF13">
    <property type="entry name" value="TYPE I RESTRICTION ENZYME HINDI SPECIFICITY SUBUNIT"/>
    <property type="match status" value="1"/>
</dbReference>
<dbReference type="Pfam" id="PF01420">
    <property type="entry name" value="Methylase_S"/>
    <property type="match status" value="2"/>
</dbReference>
<dbReference type="GO" id="GO:0009307">
    <property type="term" value="P:DNA restriction-modification system"/>
    <property type="evidence" value="ECO:0007669"/>
    <property type="project" value="UniProtKB-KW"/>
</dbReference>
<dbReference type="CDD" id="cd17517">
    <property type="entry name" value="RMtype1_S_EcoKI_StySPI-TRD2-CR2_like"/>
    <property type="match status" value="1"/>
</dbReference>
<gene>
    <name evidence="5" type="ORF">B9T62_36020</name>
</gene>
<name>A0A2Z2KYM7_9BACL</name>
<evidence type="ECO:0000256" key="2">
    <source>
        <dbReference type="ARBA" id="ARBA00022747"/>
    </source>
</evidence>
<evidence type="ECO:0000256" key="3">
    <source>
        <dbReference type="ARBA" id="ARBA00023125"/>
    </source>
</evidence>
<dbReference type="InterPro" id="IPR000055">
    <property type="entry name" value="Restrct_endonuc_typeI_TRD"/>
</dbReference>
<evidence type="ECO:0000313" key="6">
    <source>
        <dbReference type="Proteomes" id="UP000249890"/>
    </source>
</evidence>
<reference evidence="5 6" key="1">
    <citation type="submission" date="2017-06" db="EMBL/GenBank/DDBJ databases">
        <title>Complete genome sequence of Paenibacillus donghaensis KCTC 13049T isolated from East Sea sediment, South Korea.</title>
        <authorList>
            <person name="Jung B.K."/>
            <person name="Hong S.-J."/>
            <person name="Shin J.-H."/>
        </authorList>
    </citation>
    <scope>NUCLEOTIDE SEQUENCE [LARGE SCALE GENOMIC DNA]</scope>
    <source>
        <strain evidence="5 6">KCTC 13049</strain>
    </source>
</reference>
<dbReference type="InterPro" id="IPR052021">
    <property type="entry name" value="Type-I_RS_S_subunit"/>
</dbReference>
<accession>A0A2Z2KYM7</accession>
<dbReference type="GO" id="GO:0003677">
    <property type="term" value="F:DNA binding"/>
    <property type="evidence" value="ECO:0007669"/>
    <property type="project" value="UniProtKB-KW"/>
</dbReference>
<keyword evidence="3" id="KW-0238">DNA-binding</keyword>
<keyword evidence="5" id="KW-0255">Endonuclease</keyword>
<keyword evidence="6" id="KW-1185">Reference proteome</keyword>
<dbReference type="OrthoDB" id="9795776at2"/>
<dbReference type="CDD" id="cd17515">
    <property type="entry name" value="RMtype1_S_MjaORF132P_Sau1132ORF3780P-TRD1-CR1_like"/>
    <property type="match status" value="1"/>
</dbReference>
<protein>
    <submittedName>
        <fullName evidence="5">Restriction endonuclease subunit S</fullName>
    </submittedName>
</protein>